<evidence type="ECO:0008006" key="6">
    <source>
        <dbReference type="Google" id="ProtNLM"/>
    </source>
</evidence>
<dbReference type="GO" id="GO:0035251">
    <property type="term" value="F:UDP-glucosyltransferase activity"/>
    <property type="evidence" value="ECO:0007669"/>
    <property type="project" value="InterPro"/>
</dbReference>
<reference evidence="4 5" key="1">
    <citation type="submission" date="2017-09" db="EMBL/GenBank/DDBJ databases">
        <title>WGS assembly of Aquilegia coerulea Goldsmith.</title>
        <authorList>
            <person name="Hodges S."/>
            <person name="Kramer E."/>
            <person name="Nordborg M."/>
            <person name="Tomkins J."/>
            <person name="Borevitz J."/>
            <person name="Derieg N."/>
            <person name="Yan J."/>
            <person name="Mihaltcheva S."/>
            <person name="Hayes R.D."/>
            <person name="Rokhsar D."/>
        </authorList>
    </citation>
    <scope>NUCLEOTIDE SEQUENCE [LARGE SCALE GENOMIC DNA]</scope>
    <source>
        <strain evidence="5">cv. Goldsmith</strain>
    </source>
</reference>
<sequence>MARDLLHVVMFPWLAFGHMIPFFQLAIALAKAGIQVSFISTPKNIQRLPSIPSELEPLLQFVKFQLPFVDGLPRGAEATVDITMEENQFLKKSYDLLEIQFKKFITCQPVDWIIQDFAAYWAAEIAEELSIPQIMFSVFSTAVLAFFGPPVSIGKTVKVHWTTPESLTMPPKWITFPSTVAFRQHEANAFFAQAFQTNESGIPDSDRGAKVLQASKALVVRSCKEYEGDYLNVAKKIYLQPVIPIGLLPPLPQLKKSDNNEIESSAEVFKWLDHQKDKSVVYVGFGSEVKLDREQVYEIAIGLELANLPFLWALRKPMWAVNENDALPSGFRSRTAHLGMVLLGWAPQLDILAHPSVGGSMFHSGWGSIIETLQHGHILVVLPLVIDQGLNARLLVEKGLAIEVEKSDDGTFNGEDIAKALRKAMVNEESESLRFRANEMRAVFSNQELHYEVYMSKFVQYLKA</sequence>
<dbReference type="PANTHER" id="PTHR48049:SF57">
    <property type="entry name" value="UDP-GLYCOSYLTRANSFERASE 91C1-LIKE"/>
    <property type="match status" value="1"/>
</dbReference>
<dbReference type="OrthoDB" id="5835829at2759"/>
<keyword evidence="2" id="KW-0328">Glycosyltransferase</keyword>
<keyword evidence="3" id="KW-0808">Transferase</keyword>
<evidence type="ECO:0000313" key="5">
    <source>
        <dbReference type="Proteomes" id="UP000230069"/>
    </source>
</evidence>
<dbReference type="CDD" id="cd03784">
    <property type="entry name" value="GT1_Gtf-like"/>
    <property type="match status" value="1"/>
</dbReference>
<protein>
    <recommendedName>
        <fullName evidence="6">Glycosyltransferase</fullName>
    </recommendedName>
</protein>
<gene>
    <name evidence="4" type="ORF">AQUCO_01000263v1</name>
</gene>
<evidence type="ECO:0000256" key="2">
    <source>
        <dbReference type="ARBA" id="ARBA00022676"/>
    </source>
</evidence>
<dbReference type="FunFam" id="3.40.50.2000:FF:000088">
    <property type="entry name" value="Glycosyltransferase"/>
    <property type="match status" value="1"/>
</dbReference>
<dbReference type="SUPFAM" id="SSF53756">
    <property type="entry name" value="UDP-Glycosyltransferase/glycogen phosphorylase"/>
    <property type="match status" value="1"/>
</dbReference>
<dbReference type="FunFam" id="3.40.50.2000:FF:000037">
    <property type="entry name" value="Glycosyltransferase"/>
    <property type="match status" value="1"/>
</dbReference>
<dbReference type="Gene3D" id="3.40.50.2000">
    <property type="entry name" value="Glycogen Phosphorylase B"/>
    <property type="match status" value="2"/>
</dbReference>
<dbReference type="InterPro" id="IPR050481">
    <property type="entry name" value="UDP-glycosyltransf_plant"/>
</dbReference>
<evidence type="ECO:0000256" key="3">
    <source>
        <dbReference type="ARBA" id="ARBA00022679"/>
    </source>
</evidence>
<dbReference type="AlphaFoldDB" id="A0A2G5E926"/>
<dbReference type="Pfam" id="PF00201">
    <property type="entry name" value="UDPGT"/>
    <property type="match status" value="1"/>
</dbReference>
<dbReference type="InterPro" id="IPR002213">
    <property type="entry name" value="UDP_glucos_trans"/>
</dbReference>
<dbReference type="EMBL" id="KZ305027">
    <property type="protein sequence ID" value="PIA52268.1"/>
    <property type="molecule type" value="Genomic_DNA"/>
</dbReference>
<dbReference type="InParanoid" id="A0A2G5E926"/>
<comment type="similarity">
    <text evidence="1">Belongs to the UDP-glycosyltransferase family.</text>
</comment>
<dbReference type="Proteomes" id="UP000230069">
    <property type="component" value="Unassembled WGS sequence"/>
</dbReference>
<keyword evidence="5" id="KW-1185">Reference proteome</keyword>
<dbReference type="PANTHER" id="PTHR48049">
    <property type="entry name" value="GLYCOSYLTRANSFERASE"/>
    <property type="match status" value="1"/>
</dbReference>
<name>A0A2G5E926_AQUCA</name>
<proteinExistence type="inferred from homology"/>
<organism evidence="4 5">
    <name type="scientific">Aquilegia coerulea</name>
    <name type="common">Rocky mountain columbine</name>
    <dbReference type="NCBI Taxonomy" id="218851"/>
    <lineage>
        <taxon>Eukaryota</taxon>
        <taxon>Viridiplantae</taxon>
        <taxon>Streptophyta</taxon>
        <taxon>Embryophyta</taxon>
        <taxon>Tracheophyta</taxon>
        <taxon>Spermatophyta</taxon>
        <taxon>Magnoliopsida</taxon>
        <taxon>Ranunculales</taxon>
        <taxon>Ranunculaceae</taxon>
        <taxon>Thalictroideae</taxon>
        <taxon>Aquilegia</taxon>
    </lineage>
</organism>
<evidence type="ECO:0000313" key="4">
    <source>
        <dbReference type="EMBL" id="PIA52268.1"/>
    </source>
</evidence>
<evidence type="ECO:0000256" key="1">
    <source>
        <dbReference type="ARBA" id="ARBA00009995"/>
    </source>
</evidence>
<accession>A0A2G5E926</accession>